<dbReference type="EMBL" id="CP074133">
    <property type="protein sequence ID" value="QUX20422.1"/>
    <property type="molecule type" value="Genomic_DNA"/>
</dbReference>
<keyword evidence="2" id="KW-1185">Reference proteome</keyword>
<protein>
    <submittedName>
        <fullName evidence="1">Uncharacterized protein</fullName>
    </submittedName>
</protein>
<organism evidence="1 2">
    <name type="scientific">Nocardiopsis changdeensis</name>
    <dbReference type="NCBI Taxonomy" id="2831969"/>
    <lineage>
        <taxon>Bacteria</taxon>
        <taxon>Bacillati</taxon>
        <taxon>Actinomycetota</taxon>
        <taxon>Actinomycetes</taxon>
        <taxon>Streptosporangiales</taxon>
        <taxon>Nocardiopsidaceae</taxon>
        <taxon>Nocardiopsis</taxon>
    </lineage>
</organism>
<sequence>MDIPETLTHLRKLPKSAAEETDPLIRARIVGEILAALAEVEDALKAVRQPAVAELREQGHTVRALAAELGLSPARVDQIAKGKRA</sequence>
<gene>
    <name evidence="1" type="ORF">KGD84_18065</name>
</gene>
<proteinExistence type="predicted"/>
<dbReference type="RefSeq" id="WP_220561617.1">
    <property type="nucleotide sequence ID" value="NZ_CP074133.1"/>
</dbReference>
<reference evidence="1 2" key="1">
    <citation type="submission" date="2021-05" db="EMBL/GenBank/DDBJ databases">
        <title>Direct Submission.</title>
        <authorList>
            <person name="Li K."/>
            <person name="Gao J."/>
        </authorList>
    </citation>
    <scope>NUCLEOTIDE SEQUENCE [LARGE SCALE GENOMIC DNA]</scope>
    <source>
        <strain evidence="1 2">Mg02</strain>
    </source>
</reference>
<evidence type="ECO:0000313" key="2">
    <source>
        <dbReference type="Proteomes" id="UP000676079"/>
    </source>
</evidence>
<accession>A0ABX8BHB9</accession>
<dbReference type="Proteomes" id="UP000676079">
    <property type="component" value="Chromosome"/>
</dbReference>
<evidence type="ECO:0000313" key="1">
    <source>
        <dbReference type="EMBL" id="QUX20422.1"/>
    </source>
</evidence>
<name>A0ABX8BHB9_9ACTN</name>